<reference evidence="2 3" key="1">
    <citation type="submission" date="2016-10" db="EMBL/GenBank/DDBJ databases">
        <authorList>
            <person name="de Groot N.N."/>
        </authorList>
    </citation>
    <scope>NUCLEOTIDE SEQUENCE [LARGE SCALE GENOMIC DNA]</scope>
    <source>
        <strain>J11</strain>
        <strain evidence="3">PG 39</strain>
    </source>
</reference>
<dbReference type="RefSeq" id="WP_092285541.1">
    <property type="nucleotide sequence ID" value="NZ_FOPJ01000006.1"/>
</dbReference>
<dbReference type="EMBL" id="FOPJ01000006">
    <property type="protein sequence ID" value="SFG56453.1"/>
    <property type="molecule type" value="Genomic_DNA"/>
</dbReference>
<feature type="transmembrane region" description="Helical" evidence="1">
    <location>
        <begin position="81"/>
        <end position="110"/>
    </location>
</feature>
<proteinExistence type="predicted"/>
<dbReference type="AlphaFoldDB" id="A0A1I2SV82"/>
<feature type="transmembrane region" description="Helical" evidence="1">
    <location>
        <begin position="24"/>
        <end position="44"/>
    </location>
</feature>
<name>A0A1I2SV82_9CORY</name>
<keyword evidence="1" id="KW-0812">Transmembrane</keyword>
<evidence type="ECO:0000313" key="3">
    <source>
        <dbReference type="Proteomes" id="UP000199065"/>
    </source>
</evidence>
<keyword evidence="3" id="KW-1185">Reference proteome</keyword>
<keyword evidence="1" id="KW-0472">Membrane</keyword>
<feature type="transmembrane region" description="Helical" evidence="1">
    <location>
        <begin position="56"/>
        <end position="75"/>
    </location>
</feature>
<accession>A0A1I2SV82</accession>
<evidence type="ECO:0000256" key="1">
    <source>
        <dbReference type="SAM" id="Phobius"/>
    </source>
</evidence>
<evidence type="ECO:0000313" key="2">
    <source>
        <dbReference type="EMBL" id="SFG56453.1"/>
    </source>
</evidence>
<organism evidence="2 3">
    <name type="scientific">Corynebacterium spheniscorum</name>
    <dbReference type="NCBI Taxonomy" id="185761"/>
    <lineage>
        <taxon>Bacteria</taxon>
        <taxon>Bacillati</taxon>
        <taxon>Actinomycetota</taxon>
        <taxon>Actinomycetes</taxon>
        <taxon>Mycobacteriales</taxon>
        <taxon>Corynebacteriaceae</taxon>
        <taxon>Corynebacterium</taxon>
    </lineage>
</organism>
<dbReference type="Proteomes" id="UP000199065">
    <property type="component" value="Unassembled WGS sequence"/>
</dbReference>
<gene>
    <name evidence="2" type="ORF">SAMN05660282_01256</name>
</gene>
<sequence length="120" mass="13779">MIARLNKFAEEHSNTLLFFLQNHAPALLIAAGVMLAGALMALLSHCHDWLRRTLRVAYLVAAVIYLAWRPLYSIPWHAENLWATIVGVAFCAVEIWGFTQIFNFIMMFWTRPASHQARPR</sequence>
<keyword evidence="1" id="KW-1133">Transmembrane helix</keyword>
<protein>
    <submittedName>
        <fullName evidence="2">Uncharacterized protein</fullName>
    </submittedName>
</protein>